<organism evidence="2 3">
    <name type="scientific">Candidatus Daviesbacteria bacterium GW2011_GWA2_38_24</name>
    <dbReference type="NCBI Taxonomy" id="1618422"/>
    <lineage>
        <taxon>Bacteria</taxon>
        <taxon>Candidatus Daviesiibacteriota</taxon>
    </lineage>
</organism>
<evidence type="ECO:0000256" key="1">
    <source>
        <dbReference type="SAM" id="Phobius"/>
    </source>
</evidence>
<name>A0A0G0JG22_9BACT</name>
<dbReference type="Proteomes" id="UP000034235">
    <property type="component" value="Unassembled WGS sequence"/>
</dbReference>
<dbReference type="AlphaFoldDB" id="A0A0G0JG22"/>
<comment type="caution">
    <text evidence="2">The sequence shown here is derived from an EMBL/GenBank/DDBJ whole genome shotgun (WGS) entry which is preliminary data.</text>
</comment>
<evidence type="ECO:0000313" key="2">
    <source>
        <dbReference type="EMBL" id="KKQ65677.1"/>
    </source>
</evidence>
<sequence>MPQFFKKDLLEKQIEAPEEKELLAAPNEEDPLRTIITWKAPSRPFRKKDRSYYTTVAILVILFAPIALFLGGATLLLALLALGFAVYVFNLVSPDEIEYRISTQGVTIGDHFYHWQELDSFWVSQKDGSKILNLLTRYRFPGVLMMIMSDDHIDEIKRVCAKYLPFHEIAPKSLIEKWSEGLQKHFPLENPHK</sequence>
<dbReference type="EMBL" id="LBUP01000009">
    <property type="protein sequence ID" value="KKQ65677.1"/>
    <property type="molecule type" value="Genomic_DNA"/>
</dbReference>
<proteinExistence type="predicted"/>
<evidence type="ECO:0008006" key="4">
    <source>
        <dbReference type="Google" id="ProtNLM"/>
    </source>
</evidence>
<keyword evidence="1" id="KW-0472">Membrane</keyword>
<reference evidence="2 3" key="1">
    <citation type="journal article" date="2015" name="Nature">
        <title>rRNA introns, odd ribosomes, and small enigmatic genomes across a large radiation of phyla.</title>
        <authorList>
            <person name="Brown C.T."/>
            <person name="Hug L.A."/>
            <person name="Thomas B.C."/>
            <person name="Sharon I."/>
            <person name="Castelle C.J."/>
            <person name="Singh A."/>
            <person name="Wilkins M.J."/>
            <person name="Williams K.H."/>
            <person name="Banfield J.F."/>
        </authorList>
    </citation>
    <scope>NUCLEOTIDE SEQUENCE [LARGE SCALE GENOMIC DNA]</scope>
</reference>
<evidence type="ECO:0000313" key="3">
    <source>
        <dbReference type="Proteomes" id="UP000034235"/>
    </source>
</evidence>
<gene>
    <name evidence="2" type="ORF">US86_C0009G0045</name>
</gene>
<keyword evidence="1" id="KW-0812">Transmembrane</keyword>
<feature type="transmembrane region" description="Helical" evidence="1">
    <location>
        <begin position="52"/>
        <end position="69"/>
    </location>
</feature>
<accession>A0A0G0JG22</accession>
<protein>
    <recommendedName>
        <fullName evidence="4">DUF5673 domain-containing protein</fullName>
    </recommendedName>
</protein>
<keyword evidence="1" id="KW-1133">Transmembrane helix</keyword>